<proteinExistence type="predicted"/>
<dbReference type="EMBL" id="CP036246">
    <property type="protein sequence ID" value="QEP40789.1"/>
    <property type="molecule type" value="Genomic_DNA"/>
</dbReference>
<reference evidence="2 4" key="1">
    <citation type="submission" date="2015-05" db="EMBL/GenBank/DDBJ databases">
        <authorList>
            <person name="Rovetto F."/>
            <person name="Cocolin L."/>
            <person name="Illeghems K."/>
            <person name="Van Nieuwerburgh F."/>
            <person name="Houf K."/>
        </authorList>
    </citation>
    <scope>NUCLEOTIDE SEQUENCE [LARGE SCALE GENOMIC DNA]</scope>
    <source>
        <strain evidence="2 4">117434</strain>
    </source>
</reference>
<evidence type="ECO:0000313" key="5">
    <source>
        <dbReference type="Proteomes" id="UP000322644"/>
    </source>
</evidence>
<keyword evidence="1" id="KW-0732">Signal</keyword>
<evidence type="ECO:0000313" key="3">
    <source>
        <dbReference type="EMBL" id="QEP40789.1"/>
    </source>
</evidence>
<sequence length="127" mass="14614">MKKSIILSLVLIGSSNLLFASNKVYSTNLEYHYNYGNKKCLKTDFSAKREIMNMLNEGEAYKEDEFFTDAGDIIEITTSKNSYFSMMTSYGACRLFEDIVIKKMDAKKLDAKTYKELKDPALKDKKK</sequence>
<feature type="signal peptide" evidence="1">
    <location>
        <begin position="1"/>
        <end position="20"/>
    </location>
</feature>
<dbReference type="KEGG" id="apoc:APORC_1191"/>
<gene>
    <name evidence="2" type="ORF">AAX28_01585</name>
    <name evidence="3" type="ORF">APORC_1191</name>
</gene>
<dbReference type="Proteomes" id="UP000093159">
    <property type="component" value="Unassembled WGS sequence"/>
</dbReference>
<reference evidence="3 5" key="2">
    <citation type="submission" date="2019-09" db="EMBL/GenBank/DDBJ databases">
        <title>Complete genome sequencing of four Arcobacter species reveals a diverse suite of mobile elements.</title>
        <authorList>
            <person name="Miller W.G."/>
            <person name="Yee E."/>
            <person name="Bono J.L."/>
        </authorList>
    </citation>
    <scope>NUCLEOTIDE SEQUENCE [LARGE SCALE GENOMIC DNA]</scope>
    <source>
        <strain evidence="3 5">CCUG 56899</strain>
    </source>
</reference>
<evidence type="ECO:0000313" key="2">
    <source>
        <dbReference type="EMBL" id="OCL90768.1"/>
    </source>
</evidence>
<dbReference type="EMBL" id="LDIR01000003">
    <property type="protein sequence ID" value="OCL90768.1"/>
    <property type="molecule type" value="Genomic_DNA"/>
</dbReference>
<accession>A0A1C0AVY3</accession>
<organism evidence="3 5">
    <name type="scientific">Arcobacter porcinus</name>
    <dbReference type="NCBI Taxonomy" id="1935204"/>
    <lineage>
        <taxon>Bacteria</taxon>
        <taxon>Pseudomonadati</taxon>
        <taxon>Campylobacterota</taxon>
        <taxon>Epsilonproteobacteria</taxon>
        <taxon>Campylobacterales</taxon>
        <taxon>Arcobacteraceae</taxon>
        <taxon>Arcobacter</taxon>
    </lineage>
</organism>
<dbReference type="AlphaFoldDB" id="A0A1C0AVY3"/>
<dbReference type="Proteomes" id="UP000322644">
    <property type="component" value="Chromosome"/>
</dbReference>
<reference evidence="3 5" key="3">
    <citation type="submission" date="2019-09" db="EMBL/GenBank/DDBJ databases">
        <title>Taxonomic note: a critical rebuttal of the proposed division of the genus Arcobacter into six genera, emended descriptions of Arcobacter anaerophilus and the genus Arcobacter, and an assessment of genus-level boundaries for Epsilonproteobacteria using in silico genomic comparator tools.</title>
        <authorList>
            <person name="On S.L.W."/>
            <person name="Miller W.G."/>
            <person name="Biggs P."/>
            <person name="Cornelius A."/>
            <person name="Vandamme P."/>
        </authorList>
    </citation>
    <scope>NUCLEOTIDE SEQUENCE [LARGE SCALE GENOMIC DNA]</scope>
    <source>
        <strain evidence="3 5">CCUG 56899</strain>
    </source>
</reference>
<dbReference type="RefSeq" id="WP_066174364.1">
    <property type="nucleotide sequence ID" value="NZ_CP036246.2"/>
</dbReference>
<keyword evidence="4" id="KW-1185">Reference proteome</keyword>
<evidence type="ECO:0000256" key="1">
    <source>
        <dbReference type="SAM" id="SignalP"/>
    </source>
</evidence>
<name>A0A1C0AVY3_9BACT</name>
<protein>
    <submittedName>
        <fullName evidence="3">Uncharacterized protein</fullName>
    </submittedName>
</protein>
<evidence type="ECO:0000313" key="4">
    <source>
        <dbReference type="Proteomes" id="UP000093159"/>
    </source>
</evidence>
<feature type="chain" id="PRO_5044556338" evidence="1">
    <location>
        <begin position="21"/>
        <end position="127"/>
    </location>
</feature>